<protein>
    <recommendedName>
        <fullName evidence="3">Minor tail protein</fullName>
    </recommendedName>
</protein>
<dbReference type="InterPro" id="IPR045604">
    <property type="entry name" value="DUF6453"/>
</dbReference>
<organism evidence="1 2">
    <name type="scientific">Phytobacter diazotrophicus</name>
    <dbReference type="NCBI Taxonomy" id="395631"/>
    <lineage>
        <taxon>Bacteria</taxon>
        <taxon>Pseudomonadati</taxon>
        <taxon>Pseudomonadota</taxon>
        <taxon>Gammaproteobacteria</taxon>
        <taxon>Enterobacterales</taxon>
        <taxon>Enterobacteriaceae</taxon>
        <taxon>Phytobacter</taxon>
    </lineage>
</organism>
<gene>
    <name evidence="1" type="ORF">PDTA9734_18810</name>
</gene>
<dbReference type="RefSeq" id="WP_125124294.1">
    <property type="nucleotide sequence ID" value="NZ_AP025334.1"/>
</dbReference>
<name>A0ABM7VTF8_9ENTR</name>
<reference evidence="1 2" key="1">
    <citation type="submission" date="2021-12" db="EMBL/GenBank/DDBJ databases">
        <title>Complete genome sequence of Phytobacter diazotrophicus TA9734.</title>
        <authorList>
            <person name="Kubota H."/>
            <person name="Nakayama Y."/>
            <person name="Ariyoshi T."/>
        </authorList>
    </citation>
    <scope>NUCLEOTIDE SEQUENCE [LARGE SCALE GENOMIC DNA]</scope>
    <source>
        <strain evidence="1 2">TA9734</strain>
    </source>
</reference>
<proteinExistence type="predicted"/>
<sequence>MPGGLRIDLNDGGPVMEITAGLRAPFFCRTTVQGYNGKSVPVDGYGAGDVAVFIPTESVRIFFFDTGLFPFTQRLASVVQSGGTLTMNTQGDRAGAPDTYQWPGQVWRITPASQAGNSGLLISDSTDFTVLTTNGNLGSCTWYGTVTINDSWTPPVSGIVFASWDSPSAVLENIGGTIFCSSDSGNYGDAPASVTARIAIFSNNAPVPGTGLTFLNPQGQCTFSTTRKPFVIRSFFTPSLSWQSVGGMVPIGRYGWDVGRAEDSTSWNIGRGRGLMMSGGNVKGGRGRIVTRNDRAGWNFDSSGMSAISLPVIPAMY</sequence>
<evidence type="ECO:0000313" key="1">
    <source>
        <dbReference type="EMBL" id="BDD50394.1"/>
    </source>
</evidence>
<evidence type="ECO:0000313" key="2">
    <source>
        <dbReference type="Proteomes" id="UP001320460"/>
    </source>
</evidence>
<keyword evidence="2" id="KW-1185">Reference proteome</keyword>
<evidence type="ECO:0008006" key="3">
    <source>
        <dbReference type="Google" id="ProtNLM"/>
    </source>
</evidence>
<dbReference type="EMBL" id="AP025334">
    <property type="protein sequence ID" value="BDD50394.1"/>
    <property type="molecule type" value="Genomic_DNA"/>
</dbReference>
<accession>A0ABM7VTF8</accession>
<dbReference type="Proteomes" id="UP001320460">
    <property type="component" value="Chromosome"/>
</dbReference>
<dbReference type="Pfam" id="PF20051">
    <property type="entry name" value="DUF6453"/>
    <property type="match status" value="1"/>
</dbReference>